<feature type="region of interest" description="Disordered" evidence="1">
    <location>
        <begin position="312"/>
        <end position="331"/>
    </location>
</feature>
<protein>
    <recommendedName>
        <fullName evidence="2">Chromo domain-containing protein</fullName>
    </recommendedName>
</protein>
<comment type="caution">
    <text evidence="3">The sequence shown here is derived from an EMBL/GenBank/DDBJ whole genome shotgun (WGS) entry which is preliminary data.</text>
</comment>
<proteinExistence type="predicted"/>
<dbReference type="AlphaFoldDB" id="A0A4Q4MGJ1"/>
<feature type="region of interest" description="Disordered" evidence="1">
    <location>
        <begin position="108"/>
        <end position="142"/>
    </location>
</feature>
<evidence type="ECO:0000313" key="4">
    <source>
        <dbReference type="Proteomes" id="UP000291422"/>
    </source>
</evidence>
<dbReference type="Proteomes" id="UP000291422">
    <property type="component" value="Unassembled WGS sequence"/>
</dbReference>
<feature type="compositionally biased region" description="Polar residues" evidence="1">
    <location>
        <begin position="132"/>
        <end position="142"/>
    </location>
</feature>
<feature type="region of interest" description="Disordered" evidence="1">
    <location>
        <begin position="481"/>
        <end position="502"/>
    </location>
</feature>
<feature type="region of interest" description="Disordered" evidence="1">
    <location>
        <begin position="1"/>
        <end position="26"/>
    </location>
</feature>
<evidence type="ECO:0000256" key="1">
    <source>
        <dbReference type="SAM" id="MobiDB-lite"/>
    </source>
</evidence>
<dbReference type="InterPro" id="IPR000953">
    <property type="entry name" value="Chromo/chromo_shadow_dom"/>
</dbReference>
<organism evidence="3 4">
    <name type="scientific">Alternaria alternata</name>
    <name type="common">Alternaria rot fungus</name>
    <name type="synonym">Torula alternata</name>
    <dbReference type="NCBI Taxonomy" id="5599"/>
    <lineage>
        <taxon>Eukaryota</taxon>
        <taxon>Fungi</taxon>
        <taxon>Dikarya</taxon>
        <taxon>Ascomycota</taxon>
        <taxon>Pezizomycotina</taxon>
        <taxon>Dothideomycetes</taxon>
        <taxon>Pleosporomycetidae</taxon>
        <taxon>Pleosporales</taxon>
        <taxon>Pleosporineae</taxon>
        <taxon>Pleosporaceae</taxon>
        <taxon>Alternaria</taxon>
        <taxon>Alternaria sect. Alternaria</taxon>
        <taxon>Alternaria alternata complex</taxon>
    </lineage>
</organism>
<name>A0A4Q4MGJ1_ALTAL</name>
<gene>
    <name evidence="3" type="ORF">AA0117_g13396</name>
</gene>
<feature type="domain" description="Chromo" evidence="2">
    <location>
        <begin position="50"/>
        <end position="84"/>
    </location>
</feature>
<sequence>MLSKQTANKRKRTSNTPTLARSKRRRTTRLTLTNASEPFRVHGSASEVYWAAKRILKDNGLRYLVEWEGIDPGTRRPYESTWEPHNFVTPALEADWKETIAAQRTATRHALAEPDVSDETSSFLTRSERSKSLSAKQNGSTLQHRRTRACTLPIAATDCALTSPSALSTQVGLRLDTNITAGQAFVKQGLDVLAGSRDAKTCPSPAAVLTACARHTLKQNNLLEADTGGLWDPATSDWSVREPETILEREQQVRVANSMDTIGREQTDSITRVSPTPKPPSCGEVDQDYASRRYKNGCRTVGCFASSIIDSVDISPTSPSGAPRSTPEGAHQFSDELVVVRRPPREPSATASCSGLSMNQKRLQSTELAPQHIQLLVDEHRYSQRWTALSHEVSQRDIQSLQHHDACAVRPTYSNATLASEPHIPMCRTDRSIIERKVTTKPMNGAAQVEPRRNKPPMKRVKTCQGYMNNIILRKNVTSSSLSSLSDQTPEPIDTHQPQNRSRSYDLAYILNSEPGLASYRGIHQESHTDT</sequence>
<accession>A0A4Q4MGJ1</accession>
<dbReference type="EMBL" id="PDXD01000293">
    <property type="protein sequence ID" value="RYN51138.1"/>
    <property type="molecule type" value="Genomic_DNA"/>
</dbReference>
<reference evidence="4" key="1">
    <citation type="journal article" date="2019" name="bioRxiv">
        <title>Genomics, evolutionary history and diagnostics of the Alternaria alternata species group including apple and Asian pear pathotypes.</title>
        <authorList>
            <person name="Armitage A.D."/>
            <person name="Cockerton H.M."/>
            <person name="Sreenivasaprasad S."/>
            <person name="Woodhall J.W."/>
            <person name="Lane C.R."/>
            <person name="Harrison R.J."/>
            <person name="Clarkson J.P."/>
        </authorList>
    </citation>
    <scope>NUCLEOTIDE SEQUENCE [LARGE SCALE GENOMIC DNA]</scope>
    <source>
        <strain evidence="4">FERA 1177</strain>
    </source>
</reference>
<dbReference type="PROSITE" id="PS50013">
    <property type="entry name" value="CHROMO_2"/>
    <property type="match status" value="1"/>
</dbReference>
<evidence type="ECO:0000313" key="3">
    <source>
        <dbReference type="EMBL" id="RYN51138.1"/>
    </source>
</evidence>
<evidence type="ECO:0000259" key="2">
    <source>
        <dbReference type="PROSITE" id="PS50013"/>
    </source>
</evidence>